<dbReference type="EMBL" id="CM000578">
    <property type="protein sequence ID" value="EWG36966.1"/>
    <property type="molecule type" value="Genomic_DNA"/>
</dbReference>
<organism evidence="1 2">
    <name type="scientific">Gibberella moniliformis (strain M3125 / FGSC 7600)</name>
    <name type="common">Maize ear and stalk rot fungus</name>
    <name type="synonym">Fusarium verticillioides</name>
    <dbReference type="NCBI Taxonomy" id="334819"/>
    <lineage>
        <taxon>Eukaryota</taxon>
        <taxon>Fungi</taxon>
        <taxon>Dikarya</taxon>
        <taxon>Ascomycota</taxon>
        <taxon>Pezizomycotina</taxon>
        <taxon>Sordariomycetes</taxon>
        <taxon>Hypocreomycetidae</taxon>
        <taxon>Hypocreales</taxon>
        <taxon>Nectriaceae</taxon>
        <taxon>Fusarium</taxon>
        <taxon>Fusarium fujikuroi species complex</taxon>
    </lineage>
</organism>
<accession>W7LEI2</accession>
<name>W7LEI2_GIBM7</name>
<dbReference type="EMBL" id="DS022242">
    <property type="protein sequence ID" value="EWG36966.1"/>
    <property type="molecule type" value="Genomic_DNA"/>
</dbReference>
<dbReference type="Proteomes" id="UP000009096">
    <property type="component" value="Chromosome 1"/>
</dbReference>
<dbReference type="KEGG" id="fvr:FVEG_14734"/>
<dbReference type="GeneID" id="30071610"/>
<proteinExistence type="predicted"/>
<keyword evidence="2" id="KW-1185">Reference proteome</keyword>
<dbReference type="AlphaFoldDB" id="W7LEI2"/>
<sequence length="104" mass="11438">MKSMEHHSEPDFSLFTVGEAPGCTIHPDVVCPSHNTSYTRERSTPGLGMGFGAWWVDALQLACSAQDLGPGVTTVHTYIHAYSVHVQYIRAYREMLASATYPPP</sequence>
<evidence type="ECO:0000313" key="2">
    <source>
        <dbReference type="Proteomes" id="UP000009096"/>
    </source>
</evidence>
<reference evidence="1 2" key="1">
    <citation type="journal article" date="2010" name="Nature">
        <title>Comparative genomics reveals mobile pathogenicity chromosomes in Fusarium.</title>
        <authorList>
            <person name="Ma L.J."/>
            <person name="van der Does H.C."/>
            <person name="Borkovich K.A."/>
            <person name="Coleman J.J."/>
            <person name="Daboussi M.J."/>
            <person name="Di Pietro A."/>
            <person name="Dufresne M."/>
            <person name="Freitag M."/>
            <person name="Grabherr M."/>
            <person name="Henrissat B."/>
            <person name="Houterman P.M."/>
            <person name="Kang S."/>
            <person name="Shim W.B."/>
            <person name="Woloshuk C."/>
            <person name="Xie X."/>
            <person name="Xu J.R."/>
            <person name="Antoniw J."/>
            <person name="Baker S.E."/>
            <person name="Bluhm B.H."/>
            <person name="Breakspear A."/>
            <person name="Brown D.W."/>
            <person name="Butchko R.A."/>
            <person name="Chapman S."/>
            <person name="Coulson R."/>
            <person name="Coutinho P.M."/>
            <person name="Danchin E.G."/>
            <person name="Diener A."/>
            <person name="Gale L.R."/>
            <person name="Gardiner D.M."/>
            <person name="Goff S."/>
            <person name="Hammond-Kosack K.E."/>
            <person name="Hilburn K."/>
            <person name="Hua-Van A."/>
            <person name="Jonkers W."/>
            <person name="Kazan K."/>
            <person name="Kodira C.D."/>
            <person name="Koehrsen M."/>
            <person name="Kumar L."/>
            <person name="Lee Y.H."/>
            <person name="Li L."/>
            <person name="Manners J.M."/>
            <person name="Miranda-Saavedra D."/>
            <person name="Mukherjee M."/>
            <person name="Park G."/>
            <person name="Park J."/>
            <person name="Park S.Y."/>
            <person name="Proctor R.H."/>
            <person name="Regev A."/>
            <person name="Ruiz-Roldan M.C."/>
            <person name="Sain D."/>
            <person name="Sakthikumar S."/>
            <person name="Sykes S."/>
            <person name="Schwartz D.C."/>
            <person name="Turgeon B.G."/>
            <person name="Wapinski I."/>
            <person name="Yoder O."/>
            <person name="Young S."/>
            <person name="Zeng Q."/>
            <person name="Zhou S."/>
            <person name="Galagan J."/>
            <person name="Cuomo C.A."/>
            <person name="Kistler H.C."/>
            <person name="Rep M."/>
        </authorList>
    </citation>
    <scope>NUCLEOTIDE SEQUENCE [LARGE SCALE GENOMIC DNA]</scope>
    <source>
        <strain evidence="2">M3125 / FGSC 7600</strain>
    </source>
</reference>
<gene>
    <name evidence="1" type="ORF">FVEG_14734</name>
</gene>
<dbReference type="RefSeq" id="XP_018743157.1">
    <property type="nucleotide sequence ID" value="XM_018903705.1"/>
</dbReference>
<dbReference type="VEuPathDB" id="FungiDB:FVEG_14734"/>
<protein>
    <submittedName>
        <fullName evidence="1">Uncharacterized protein</fullName>
    </submittedName>
</protein>
<evidence type="ECO:0000313" key="1">
    <source>
        <dbReference type="EMBL" id="EWG36966.1"/>
    </source>
</evidence>